<evidence type="ECO:0008006" key="3">
    <source>
        <dbReference type="Google" id="ProtNLM"/>
    </source>
</evidence>
<dbReference type="InterPro" id="IPR046341">
    <property type="entry name" value="SET_dom_sf"/>
</dbReference>
<keyword evidence="2" id="KW-1185">Reference proteome</keyword>
<dbReference type="InterPro" id="IPR050600">
    <property type="entry name" value="SETD3_SETD6_MTase"/>
</dbReference>
<organism evidence="1 2">
    <name type="scientific">Novymonas esmeraldas</name>
    <dbReference type="NCBI Taxonomy" id="1808958"/>
    <lineage>
        <taxon>Eukaryota</taxon>
        <taxon>Discoba</taxon>
        <taxon>Euglenozoa</taxon>
        <taxon>Kinetoplastea</taxon>
        <taxon>Metakinetoplastina</taxon>
        <taxon>Trypanosomatida</taxon>
        <taxon>Trypanosomatidae</taxon>
        <taxon>Novymonas</taxon>
    </lineage>
</organism>
<dbReference type="CDD" id="cd10527">
    <property type="entry name" value="SET_LSMT"/>
    <property type="match status" value="1"/>
</dbReference>
<dbReference type="Gene3D" id="3.90.1410.10">
    <property type="entry name" value="set domain protein methyltransferase, domain 1"/>
    <property type="match status" value="1"/>
</dbReference>
<dbReference type="AlphaFoldDB" id="A0AAW0EWQ0"/>
<protein>
    <recommendedName>
        <fullName evidence="3">SET domain-containing protein</fullName>
    </recommendedName>
</protein>
<accession>A0AAW0EWQ0</accession>
<comment type="caution">
    <text evidence="1">The sequence shown here is derived from an EMBL/GenBank/DDBJ whole genome shotgun (WGS) entry which is preliminary data.</text>
</comment>
<dbReference type="Proteomes" id="UP001430356">
    <property type="component" value="Unassembled WGS sequence"/>
</dbReference>
<name>A0AAW0EWQ0_9TRYP</name>
<dbReference type="GO" id="GO:0016279">
    <property type="term" value="F:protein-lysine N-methyltransferase activity"/>
    <property type="evidence" value="ECO:0007669"/>
    <property type="project" value="TreeGrafter"/>
</dbReference>
<dbReference type="EMBL" id="JAECZO010000098">
    <property type="protein sequence ID" value="KAK7197193.1"/>
    <property type="molecule type" value="Genomic_DNA"/>
</dbReference>
<dbReference type="PANTHER" id="PTHR13271:SF136">
    <property type="entry name" value="SET DOMAIN-CONTAINING PROTEIN"/>
    <property type="match status" value="1"/>
</dbReference>
<proteinExistence type="predicted"/>
<dbReference type="GO" id="GO:0005634">
    <property type="term" value="C:nucleus"/>
    <property type="evidence" value="ECO:0007669"/>
    <property type="project" value="TreeGrafter"/>
</dbReference>
<evidence type="ECO:0000313" key="1">
    <source>
        <dbReference type="EMBL" id="KAK7197193.1"/>
    </source>
</evidence>
<dbReference type="SUPFAM" id="SSF82199">
    <property type="entry name" value="SET domain"/>
    <property type="match status" value="1"/>
</dbReference>
<dbReference type="PANTHER" id="PTHR13271">
    <property type="entry name" value="UNCHARACTERIZED PUTATIVE METHYLTRANSFERASE"/>
    <property type="match status" value="1"/>
</dbReference>
<reference evidence="1 2" key="1">
    <citation type="journal article" date="2021" name="MBio">
        <title>A New Model Trypanosomatid, Novymonas esmeraldas: Genomic Perception of Its 'Candidatus Pandoraea novymonadis' Endosymbiont.</title>
        <authorList>
            <person name="Zakharova A."/>
            <person name="Saura A."/>
            <person name="Butenko A."/>
            <person name="Podesvova L."/>
            <person name="Warmusova S."/>
            <person name="Kostygov A.Y."/>
            <person name="Nenarokova A."/>
            <person name="Lukes J."/>
            <person name="Opperdoes F.R."/>
            <person name="Yurchenko V."/>
        </authorList>
    </citation>
    <scope>NUCLEOTIDE SEQUENCE [LARGE SCALE GENOMIC DNA]</scope>
    <source>
        <strain evidence="1 2">E262AT.01</strain>
    </source>
</reference>
<evidence type="ECO:0000313" key="2">
    <source>
        <dbReference type="Proteomes" id="UP001430356"/>
    </source>
</evidence>
<sequence>MLRRLCWRLAPAATTAAGAPSPADAGVGLDALAPYTTRVEALCRQMRAAGAEFDGVAVRPAEETGRGLVARCAIREGTTVVSVPLHRCGITADSLLSRDSLVRGARPPSLDEVRHLMNARSIRDPVLCEQVHFALLLAADHMDPDGPRAGYYDILPHPAMDDARVIKLHKDVLDPLLLVEWDDYQREMLAILHQLLRRWDAPQVPPIQVAYWALRTVFSRMHMLPKAGLAPQQVGSTLSYTALSSVDQADLQTRWTRRLKSMVSSLIGNPQAAEEYHLVPTLVPLLDMAPHISSSNVRVEVSTRDAAVGSCAELRAVRDIDAGETVGLRFNASQAPAFLLYRFGFIPQ</sequence>
<gene>
    <name evidence="1" type="ORF">NESM_000664700</name>
</gene>